<accession>A0A0G4I7D1</accession>
<dbReference type="InterPro" id="IPR011051">
    <property type="entry name" value="RmlC_Cupin_sf"/>
</dbReference>
<proteinExistence type="predicted"/>
<dbReference type="Gene3D" id="2.60.120.10">
    <property type="entry name" value="Jelly Rolls"/>
    <property type="match status" value="1"/>
</dbReference>
<dbReference type="SUPFAM" id="SSF51182">
    <property type="entry name" value="RmlC-like cupins"/>
    <property type="match status" value="1"/>
</dbReference>
<name>A0A0G4I7D1_9ALVE</name>
<reference evidence="1" key="1">
    <citation type="submission" date="2014-11" db="EMBL/GenBank/DDBJ databases">
        <authorList>
            <person name="Otto D Thomas"/>
            <person name="Naeem Raeece"/>
        </authorList>
    </citation>
    <scope>NUCLEOTIDE SEQUENCE</scope>
</reference>
<dbReference type="VEuPathDB" id="CryptoDB:Cvel_11574"/>
<gene>
    <name evidence="1" type="ORF">Cvel_11574</name>
</gene>
<sequence>MLSFAVSRSFVRSLSVSLARGPRGAGSLRQMPSELAVSSLEYGRSPGCVLSLSSGMGRVAFSTSASEGIATRKLTVDGHASVWEMIIEPGQEAPFHTHKFPYYFYIVEGSTISVKDKTGTAVTEFSAEPGECLGFRLEGDELICTTRDNLRMPAGHSAVNVGSTRFKEILFEPKVSK</sequence>
<dbReference type="AlphaFoldDB" id="A0A0G4I7D1"/>
<dbReference type="EMBL" id="CDMZ01005405">
    <property type="protein sequence ID" value="CEM52877.1"/>
    <property type="molecule type" value="Genomic_DNA"/>
</dbReference>
<dbReference type="InterPro" id="IPR014710">
    <property type="entry name" value="RmlC-like_jellyroll"/>
</dbReference>
<protein>
    <submittedName>
        <fullName evidence="1">Uncharacterized protein</fullName>
    </submittedName>
</protein>
<organism evidence="1">
    <name type="scientific">Chromera velia CCMP2878</name>
    <dbReference type="NCBI Taxonomy" id="1169474"/>
    <lineage>
        <taxon>Eukaryota</taxon>
        <taxon>Sar</taxon>
        <taxon>Alveolata</taxon>
        <taxon>Colpodellida</taxon>
        <taxon>Chromeraceae</taxon>
        <taxon>Chromera</taxon>
    </lineage>
</organism>
<evidence type="ECO:0000313" key="1">
    <source>
        <dbReference type="EMBL" id="CEM52877.1"/>
    </source>
</evidence>